<accession>A0ABQ9H3E0</accession>
<name>A0ABQ9H3E0_9NEOP</name>
<proteinExistence type="predicted"/>
<gene>
    <name evidence="1" type="ORF">PR048_019381</name>
</gene>
<dbReference type="Proteomes" id="UP001159363">
    <property type="component" value="Chromosome 6"/>
</dbReference>
<reference evidence="1 2" key="1">
    <citation type="submission" date="2023-02" db="EMBL/GenBank/DDBJ databases">
        <title>LHISI_Scaffold_Assembly.</title>
        <authorList>
            <person name="Stuart O.P."/>
            <person name="Cleave R."/>
            <person name="Magrath M.J.L."/>
            <person name="Mikheyev A.S."/>
        </authorList>
    </citation>
    <scope>NUCLEOTIDE SEQUENCE [LARGE SCALE GENOMIC DNA]</scope>
    <source>
        <strain evidence="1">Daus_M_001</strain>
        <tissue evidence="1">Leg muscle</tissue>
    </source>
</reference>
<comment type="caution">
    <text evidence="1">The sequence shown here is derived from an EMBL/GenBank/DDBJ whole genome shotgun (WGS) entry which is preliminary data.</text>
</comment>
<keyword evidence="2" id="KW-1185">Reference proteome</keyword>
<dbReference type="EMBL" id="JARBHB010000007">
    <property type="protein sequence ID" value="KAJ8878795.1"/>
    <property type="molecule type" value="Genomic_DNA"/>
</dbReference>
<sequence length="578" mass="62721">MELLPPSDVCTSAVRIAAATVAATNQVRGEFPPLPLPTNKPKESTCQPARQVHSLWVRRSTQRNCQNTTDHVGVTTTATPTFAAASLQLASAGPATRATAVLQRGREMTSSERPRREGAFDVDRVSPALSPFTTPLSDHSVPRGVWSSAWMKGKGKWEIPEKTRRPAASCSTIPTCDIIKTMPTAESIGNVPQHDVANQTQSPIPARRAANQRMGMPASKELPRHIVPLQPGELWVKQTRNPVLPGPYSTTFTMRNMRSEVVAIPSHRRVCAPPTSFYFRPTSRINCMSEARSRNASCADVTVAGKFPRNVRTYRARGFGAASEVADWQATIETSALGVVARQLTPVVVEAWQEHVSRARHSIHNRNDGASTTGARYLEYSPHGPFRLARAFSSLDLELHYVMGQRGVVVYLATSPTLQGSLEVPRGLGASNRVCPPPPCQPLKLPLQGDRCGVVVRLLASRQGESRSIPCGVAPGLSHMGIVPDNAVGQRVSSGISRFSHLCITALLHTHLASPLSVLKTSMLHGVRVGQWQVKVSLSLSAYRSLGNLVFCRSKSSRCVMRQLDGTQLVLSCTDVSL</sequence>
<organism evidence="1 2">
    <name type="scientific">Dryococelus australis</name>
    <dbReference type="NCBI Taxonomy" id="614101"/>
    <lineage>
        <taxon>Eukaryota</taxon>
        <taxon>Metazoa</taxon>
        <taxon>Ecdysozoa</taxon>
        <taxon>Arthropoda</taxon>
        <taxon>Hexapoda</taxon>
        <taxon>Insecta</taxon>
        <taxon>Pterygota</taxon>
        <taxon>Neoptera</taxon>
        <taxon>Polyneoptera</taxon>
        <taxon>Phasmatodea</taxon>
        <taxon>Verophasmatodea</taxon>
        <taxon>Anareolatae</taxon>
        <taxon>Phasmatidae</taxon>
        <taxon>Eurycanthinae</taxon>
        <taxon>Dryococelus</taxon>
    </lineage>
</organism>
<evidence type="ECO:0000313" key="1">
    <source>
        <dbReference type="EMBL" id="KAJ8878795.1"/>
    </source>
</evidence>
<evidence type="ECO:0000313" key="2">
    <source>
        <dbReference type="Proteomes" id="UP001159363"/>
    </source>
</evidence>
<protein>
    <submittedName>
        <fullName evidence="1">Uncharacterized protein</fullName>
    </submittedName>
</protein>